<proteinExistence type="predicted"/>
<dbReference type="InterPro" id="IPR029226">
    <property type="entry name" value="Ecp2-like"/>
</dbReference>
<name>A0A8K0VW39_9PLEO</name>
<keyword evidence="1" id="KW-0732">Signal</keyword>
<protein>
    <submittedName>
        <fullName evidence="3">Necrosis-inducing factor-domain-containing protein</fullName>
    </submittedName>
</protein>
<keyword evidence="4" id="KW-1185">Reference proteome</keyword>
<reference evidence="3" key="1">
    <citation type="journal article" date="2021" name="Nat. Commun.">
        <title>Genetic determinants of endophytism in the Arabidopsis root mycobiome.</title>
        <authorList>
            <person name="Mesny F."/>
            <person name="Miyauchi S."/>
            <person name="Thiergart T."/>
            <person name="Pickel B."/>
            <person name="Atanasova L."/>
            <person name="Karlsson M."/>
            <person name="Huettel B."/>
            <person name="Barry K.W."/>
            <person name="Haridas S."/>
            <person name="Chen C."/>
            <person name="Bauer D."/>
            <person name="Andreopoulos W."/>
            <person name="Pangilinan J."/>
            <person name="LaButti K."/>
            <person name="Riley R."/>
            <person name="Lipzen A."/>
            <person name="Clum A."/>
            <person name="Drula E."/>
            <person name="Henrissat B."/>
            <person name="Kohler A."/>
            <person name="Grigoriev I.V."/>
            <person name="Martin F.M."/>
            <person name="Hacquard S."/>
        </authorList>
    </citation>
    <scope>NUCLEOTIDE SEQUENCE</scope>
    <source>
        <strain evidence="3">MPI-SDFR-AT-0120</strain>
    </source>
</reference>
<dbReference type="AlphaFoldDB" id="A0A8K0VW39"/>
<evidence type="ECO:0000256" key="1">
    <source>
        <dbReference type="SAM" id="SignalP"/>
    </source>
</evidence>
<sequence>MQIQILALFTTLLAVTQAAPAAGKLDARNWVNDCGDSTFVNQSSGGSPLIADCQQIVRNIAGGGTWTVSVVKSHRQLVSYGTCVFGVDGDGGGLFVHVGNGDISDLINDSIKRFAWQGKVGAKGHMQCQNIDGGITYAGLNWGLYHT</sequence>
<dbReference type="OrthoDB" id="73875at2759"/>
<accession>A0A8K0VW39</accession>
<feature type="domain" description="Ecp2 effector protein-like" evidence="2">
    <location>
        <begin position="33"/>
        <end position="128"/>
    </location>
</feature>
<organism evidence="3 4">
    <name type="scientific">Paraphoma chrysanthemicola</name>
    <dbReference type="NCBI Taxonomy" id="798071"/>
    <lineage>
        <taxon>Eukaryota</taxon>
        <taxon>Fungi</taxon>
        <taxon>Dikarya</taxon>
        <taxon>Ascomycota</taxon>
        <taxon>Pezizomycotina</taxon>
        <taxon>Dothideomycetes</taxon>
        <taxon>Pleosporomycetidae</taxon>
        <taxon>Pleosporales</taxon>
        <taxon>Pleosporineae</taxon>
        <taxon>Phaeosphaeriaceae</taxon>
        <taxon>Paraphoma</taxon>
    </lineage>
</organism>
<feature type="signal peptide" evidence="1">
    <location>
        <begin position="1"/>
        <end position="18"/>
    </location>
</feature>
<dbReference type="EMBL" id="JAGMVJ010000016">
    <property type="protein sequence ID" value="KAH7079713.1"/>
    <property type="molecule type" value="Genomic_DNA"/>
</dbReference>
<comment type="caution">
    <text evidence="3">The sequence shown here is derived from an EMBL/GenBank/DDBJ whole genome shotgun (WGS) entry which is preliminary data.</text>
</comment>
<dbReference type="Proteomes" id="UP000813461">
    <property type="component" value="Unassembled WGS sequence"/>
</dbReference>
<evidence type="ECO:0000259" key="2">
    <source>
        <dbReference type="Pfam" id="PF14856"/>
    </source>
</evidence>
<evidence type="ECO:0000313" key="3">
    <source>
        <dbReference type="EMBL" id="KAH7079713.1"/>
    </source>
</evidence>
<dbReference type="Pfam" id="PF14856">
    <property type="entry name" value="Hce2"/>
    <property type="match status" value="1"/>
</dbReference>
<gene>
    <name evidence="3" type="ORF">FB567DRAFT_607103</name>
</gene>
<feature type="chain" id="PRO_5035453161" evidence="1">
    <location>
        <begin position="19"/>
        <end position="147"/>
    </location>
</feature>
<evidence type="ECO:0000313" key="4">
    <source>
        <dbReference type="Proteomes" id="UP000813461"/>
    </source>
</evidence>